<dbReference type="Pfam" id="PF07855">
    <property type="entry name" value="ATG101"/>
    <property type="match status" value="1"/>
</dbReference>
<evidence type="ECO:0000313" key="4">
    <source>
        <dbReference type="EMBL" id="TPX35239.1"/>
    </source>
</evidence>
<comment type="similarity">
    <text evidence="1">Belongs to the ATG101 family.</text>
</comment>
<dbReference type="InterPro" id="IPR012445">
    <property type="entry name" value="ATG101"/>
</dbReference>
<proteinExistence type="inferred from homology"/>
<dbReference type="PANTHER" id="PTHR13292:SF0">
    <property type="entry name" value="AUTOPHAGY-RELATED PROTEIN 101"/>
    <property type="match status" value="1"/>
</dbReference>
<dbReference type="GO" id="GO:1990316">
    <property type="term" value="C:Atg1/ULK1 kinase complex"/>
    <property type="evidence" value="ECO:0007669"/>
    <property type="project" value="TreeGrafter"/>
</dbReference>
<sequence>MPDPYRLELNVDRFYLKEVLRALLHSIIYHRSFSMTRPYEVNLEALDIRLDDPEIEGQVDEKISTFARTLDSYTGLVKGQIDVMFFEKRAKKYWFTKAEEEVCWEQWTLAVNVTLARSEREQIESRKALERQLLNCLFKISGKTNEEKDHIPPITNQDTYPFPFQIVTTSASETSWTSVLKSYLPS</sequence>
<comment type="caution">
    <text evidence="4">The sequence shown here is derived from an EMBL/GenBank/DDBJ whole genome shotgun (WGS) entry which is preliminary data.</text>
</comment>
<evidence type="ECO:0000256" key="2">
    <source>
        <dbReference type="ARBA" id="ARBA00018874"/>
    </source>
</evidence>
<dbReference type="RefSeq" id="XP_031025766.1">
    <property type="nucleotide sequence ID" value="XM_031168223.1"/>
</dbReference>
<gene>
    <name evidence="4" type="ORF">SmJEL517_g02295</name>
</gene>
<dbReference type="GO" id="GO:0019901">
    <property type="term" value="F:protein kinase binding"/>
    <property type="evidence" value="ECO:0007669"/>
    <property type="project" value="TreeGrafter"/>
</dbReference>
<dbReference type="Proteomes" id="UP000319731">
    <property type="component" value="Unassembled WGS sequence"/>
</dbReference>
<dbReference type="STRING" id="1806994.A0A507C7W7"/>
<dbReference type="GO" id="GO:0000407">
    <property type="term" value="C:phagophore assembly site"/>
    <property type="evidence" value="ECO:0007669"/>
    <property type="project" value="TreeGrafter"/>
</dbReference>
<dbReference type="OrthoDB" id="10259639at2759"/>
<protein>
    <recommendedName>
        <fullName evidence="2">Autophagy-related protein 101</fullName>
    </recommendedName>
</protein>
<accession>A0A507C7W7</accession>
<reference evidence="4 5" key="1">
    <citation type="journal article" date="2019" name="Sci. Rep.">
        <title>Comparative genomics of chytrid fungi reveal insights into the obligate biotrophic and pathogenic lifestyle of Synchytrium endobioticum.</title>
        <authorList>
            <person name="van de Vossenberg B.T.L.H."/>
            <person name="Warris S."/>
            <person name="Nguyen H.D.T."/>
            <person name="van Gent-Pelzer M.P.E."/>
            <person name="Joly D.L."/>
            <person name="van de Geest H.C."/>
            <person name="Bonants P.J.M."/>
            <person name="Smith D.S."/>
            <person name="Levesque C.A."/>
            <person name="van der Lee T.A.J."/>
        </authorList>
    </citation>
    <scope>NUCLEOTIDE SEQUENCE [LARGE SCALE GENOMIC DNA]</scope>
    <source>
        <strain evidence="4 5">JEL517</strain>
    </source>
</reference>
<dbReference type="GO" id="GO:0000045">
    <property type="term" value="P:autophagosome assembly"/>
    <property type="evidence" value="ECO:0007669"/>
    <property type="project" value="TreeGrafter"/>
</dbReference>
<dbReference type="PANTHER" id="PTHR13292">
    <property type="entry name" value="AUTOPHAGY-RELATED PROTEIN 101"/>
    <property type="match status" value="1"/>
</dbReference>
<organism evidence="4 5">
    <name type="scientific">Synchytrium microbalum</name>
    <dbReference type="NCBI Taxonomy" id="1806994"/>
    <lineage>
        <taxon>Eukaryota</taxon>
        <taxon>Fungi</taxon>
        <taxon>Fungi incertae sedis</taxon>
        <taxon>Chytridiomycota</taxon>
        <taxon>Chytridiomycota incertae sedis</taxon>
        <taxon>Chytridiomycetes</taxon>
        <taxon>Synchytriales</taxon>
        <taxon>Synchytriaceae</taxon>
        <taxon>Synchytrium</taxon>
    </lineage>
</organism>
<dbReference type="GeneID" id="42003520"/>
<keyword evidence="3" id="KW-0072">Autophagy</keyword>
<evidence type="ECO:0000256" key="1">
    <source>
        <dbReference type="ARBA" id="ARBA00007130"/>
    </source>
</evidence>
<keyword evidence="5" id="KW-1185">Reference proteome</keyword>
<dbReference type="EMBL" id="QEAO01000009">
    <property type="protein sequence ID" value="TPX35239.1"/>
    <property type="molecule type" value="Genomic_DNA"/>
</dbReference>
<dbReference type="AlphaFoldDB" id="A0A507C7W7"/>
<evidence type="ECO:0000313" key="5">
    <source>
        <dbReference type="Proteomes" id="UP000319731"/>
    </source>
</evidence>
<evidence type="ECO:0000256" key="3">
    <source>
        <dbReference type="ARBA" id="ARBA00023006"/>
    </source>
</evidence>
<name>A0A507C7W7_9FUNG</name>